<dbReference type="AlphaFoldDB" id="A0AAN8XC10"/>
<dbReference type="SUPFAM" id="SSF57625">
    <property type="entry name" value="Invertebrate chitin-binding proteins"/>
    <property type="match status" value="1"/>
</dbReference>
<keyword evidence="1" id="KW-0175">Coiled coil</keyword>
<protein>
    <recommendedName>
        <fullName evidence="3">Chitin-binding type-2 domain-containing protein</fullName>
    </recommendedName>
</protein>
<dbReference type="InterPro" id="IPR002557">
    <property type="entry name" value="Chitin-bd_dom"/>
</dbReference>
<organism evidence="4 5">
    <name type="scientific">Halocaridina rubra</name>
    <name type="common">Hawaiian red shrimp</name>
    <dbReference type="NCBI Taxonomy" id="373956"/>
    <lineage>
        <taxon>Eukaryota</taxon>
        <taxon>Metazoa</taxon>
        <taxon>Ecdysozoa</taxon>
        <taxon>Arthropoda</taxon>
        <taxon>Crustacea</taxon>
        <taxon>Multicrustacea</taxon>
        <taxon>Malacostraca</taxon>
        <taxon>Eumalacostraca</taxon>
        <taxon>Eucarida</taxon>
        <taxon>Decapoda</taxon>
        <taxon>Pleocyemata</taxon>
        <taxon>Caridea</taxon>
        <taxon>Atyoidea</taxon>
        <taxon>Atyidae</taxon>
        <taxon>Halocaridina</taxon>
    </lineage>
</organism>
<comment type="caution">
    <text evidence="4">The sequence shown here is derived from an EMBL/GenBank/DDBJ whole genome shotgun (WGS) entry which is preliminary data.</text>
</comment>
<evidence type="ECO:0000313" key="5">
    <source>
        <dbReference type="Proteomes" id="UP001381693"/>
    </source>
</evidence>
<keyword evidence="5" id="KW-1185">Reference proteome</keyword>
<dbReference type="InterPro" id="IPR036508">
    <property type="entry name" value="Chitin-bd_dom_sf"/>
</dbReference>
<proteinExistence type="predicted"/>
<reference evidence="4 5" key="1">
    <citation type="submission" date="2023-11" db="EMBL/GenBank/DDBJ databases">
        <title>Halocaridina rubra genome assembly.</title>
        <authorList>
            <person name="Smith C."/>
        </authorList>
    </citation>
    <scope>NUCLEOTIDE SEQUENCE [LARGE SCALE GENOMIC DNA]</scope>
    <source>
        <strain evidence="4">EP-1</strain>
        <tissue evidence="4">Whole</tissue>
    </source>
</reference>
<dbReference type="PANTHER" id="PTHR22933:SF31">
    <property type="entry name" value="FI18007P1"/>
    <property type="match status" value="1"/>
</dbReference>
<dbReference type="GO" id="GO:0005576">
    <property type="term" value="C:extracellular region"/>
    <property type="evidence" value="ECO:0007669"/>
    <property type="project" value="InterPro"/>
</dbReference>
<feature type="coiled-coil region" evidence="1">
    <location>
        <begin position="104"/>
        <end position="131"/>
    </location>
</feature>
<evidence type="ECO:0000313" key="4">
    <source>
        <dbReference type="EMBL" id="KAK7076604.1"/>
    </source>
</evidence>
<dbReference type="PROSITE" id="PS50940">
    <property type="entry name" value="CHIT_BIND_II"/>
    <property type="match status" value="1"/>
</dbReference>
<sequence>MHKVTLFVLLGVMASSSWARMGGFIAGGFRINPGFSCEGRLYGFYADVDNGCRAYHVCEPVEDENGVVLETAHYTFMCGQRTIFDQQQMLCGHRDEAFPCANAASIYDQTNLQLRQEIEAKEQEAKLKKAIPVTN</sequence>
<dbReference type="Proteomes" id="UP001381693">
    <property type="component" value="Unassembled WGS sequence"/>
</dbReference>
<dbReference type="InterPro" id="IPR052976">
    <property type="entry name" value="Scoloptoxin-like"/>
</dbReference>
<accession>A0AAN8XC10</accession>
<name>A0AAN8XC10_HALRR</name>
<gene>
    <name evidence="4" type="ORF">SK128_012563</name>
</gene>
<dbReference type="Pfam" id="PF01607">
    <property type="entry name" value="CBM_14"/>
    <property type="match status" value="1"/>
</dbReference>
<feature type="chain" id="PRO_5042870155" description="Chitin-binding type-2 domain-containing protein" evidence="2">
    <location>
        <begin position="20"/>
        <end position="135"/>
    </location>
</feature>
<dbReference type="GO" id="GO:0008061">
    <property type="term" value="F:chitin binding"/>
    <property type="evidence" value="ECO:0007669"/>
    <property type="project" value="InterPro"/>
</dbReference>
<feature type="domain" description="Chitin-binding type-2" evidence="3">
    <location>
        <begin position="34"/>
        <end position="102"/>
    </location>
</feature>
<feature type="signal peptide" evidence="2">
    <location>
        <begin position="1"/>
        <end position="19"/>
    </location>
</feature>
<keyword evidence="2" id="KW-0732">Signal</keyword>
<dbReference type="EMBL" id="JAXCGZ010009606">
    <property type="protein sequence ID" value="KAK7076604.1"/>
    <property type="molecule type" value="Genomic_DNA"/>
</dbReference>
<evidence type="ECO:0000256" key="1">
    <source>
        <dbReference type="SAM" id="Coils"/>
    </source>
</evidence>
<evidence type="ECO:0000259" key="3">
    <source>
        <dbReference type="PROSITE" id="PS50940"/>
    </source>
</evidence>
<dbReference type="PANTHER" id="PTHR22933">
    <property type="entry name" value="FI18007P1-RELATED"/>
    <property type="match status" value="1"/>
</dbReference>
<evidence type="ECO:0000256" key="2">
    <source>
        <dbReference type="SAM" id="SignalP"/>
    </source>
</evidence>